<keyword evidence="7 12" id="KW-0812">Transmembrane</keyword>
<keyword evidence="11 12" id="KW-0472">Membrane</keyword>
<reference evidence="14 15" key="1">
    <citation type="submission" date="2019-02" db="EMBL/GenBank/DDBJ databases">
        <title>Genomic Encyclopedia of Type Strains, Phase IV (KMG-IV): sequencing the most valuable type-strain genomes for metagenomic binning, comparative biology and taxonomic classification.</title>
        <authorList>
            <person name="Goeker M."/>
        </authorList>
    </citation>
    <scope>NUCLEOTIDE SEQUENCE [LARGE SCALE GENOMIC DNA]</scope>
    <source>
        <strain evidence="14 15">DSM 29486</strain>
    </source>
</reference>
<keyword evidence="15" id="KW-1185">Reference proteome</keyword>
<keyword evidence="5" id="KW-0597">Phosphoprotein</keyword>
<sequence>MKRSLKEPASKKKEKLKIGVVIIGYTLLVTIAFLTGILMFQQQLQRKDALFMTDGVYYALDRPVQYQIQENVFGMIGPGQIVDTARLNDAYHAHMVRSLIPLAIFFCLFLLVTSVAFWFILKRIQTQNTRRIAGKLWRIAEEETIWDTEGDLETAYDSLQKKLDHSFDNYKRLNSYLSHEQKNIIARMRTRMELEENSTYLTELDTLTAGIDDILTLSDSAADPAAAVDVTAVCAIVCDAYKKITDVISFDFDESEKTIISGKERWIIRAISNLVDNAVKYGEGRPVEVRVKCEHGSVIVAVKDQGPGISLEDQRKIFAHHYRVNPLNKNGYGIGLSLVAHVCDLCGGFAAVDSSPGQGATFYLSFPQKETLISGEKETFAKHKACYNPPCSPDCSPNLKEAEGSGNMYIFINAIKNIWRNKGRNILLFCIIFLMILSAAVSIVINTAAKSVTEFYKAKFGSEVTLIRSNKVIEEQNIPLENLMIPALEDYQKYGESELLKSKEFAANAYVLMEGLKVLDQGKTEGTGLTREEGGQEQQGSGGGTFLTRPIATLIGFSDPEISAEFQNGLRKIIEGKIYEDKDECIVSQKFAELNGLTAGSQIIFTNYSYTGEEPVTQILTVSGIYEDHTPAENGGMVTATTNRGNEILTSLETFTGLPLYQKSKDSGMLEVQAAFVLKNPELAEAFQQELYDKGLPDYYTVSADAAKYNKVVGPVEGLSRIVTIFLIVVLVLGSLILMLLSTMAIRERKYEVGVLRAMGMKKGKVALGMVTEMLAITAASLAIGLGTGAAVSEPVADALLQSQVQAYQSEPVQFNNTEASTGIQTSENAVTEINVQLSGEAIGKIVSIALLLALLSSASGIIYITRYEAVKILSERN</sequence>
<feature type="transmembrane region" description="Helical" evidence="12">
    <location>
        <begin position="722"/>
        <end position="746"/>
    </location>
</feature>
<organism evidence="14 15">
    <name type="scientific">Cuneatibacter caecimuris</name>
    <dbReference type="NCBI Taxonomy" id="1796618"/>
    <lineage>
        <taxon>Bacteria</taxon>
        <taxon>Bacillati</taxon>
        <taxon>Bacillota</taxon>
        <taxon>Clostridia</taxon>
        <taxon>Lachnospirales</taxon>
        <taxon>Lachnospiraceae</taxon>
        <taxon>Cuneatibacter</taxon>
    </lineage>
</organism>
<dbReference type="RefSeq" id="WP_130436228.1">
    <property type="nucleotide sequence ID" value="NZ_SGXF01000008.1"/>
</dbReference>
<comment type="caution">
    <text evidence="14">The sequence shown here is derived from an EMBL/GenBank/DDBJ whole genome shotgun (WGS) entry which is preliminary data.</text>
</comment>
<evidence type="ECO:0000256" key="3">
    <source>
        <dbReference type="ARBA" id="ARBA00012438"/>
    </source>
</evidence>
<dbReference type="Pfam" id="PF02518">
    <property type="entry name" value="HATPase_c"/>
    <property type="match status" value="1"/>
</dbReference>
<evidence type="ECO:0000256" key="7">
    <source>
        <dbReference type="ARBA" id="ARBA00022692"/>
    </source>
</evidence>
<feature type="domain" description="Histidine kinase" evidence="13">
    <location>
        <begin position="176"/>
        <end position="370"/>
    </location>
</feature>
<dbReference type="Gene3D" id="3.30.565.10">
    <property type="entry name" value="Histidine kinase-like ATPase, C-terminal domain"/>
    <property type="match status" value="1"/>
</dbReference>
<dbReference type="PRINTS" id="PR00344">
    <property type="entry name" value="BCTRLSENSOR"/>
</dbReference>
<dbReference type="GO" id="GO:0000160">
    <property type="term" value="P:phosphorelay signal transduction system"/>
    <property type="evidence" value="ECO:0007669"/>
    <property type="project" value="UniProtKB-KW"/>
</dbReference>
<evidence type="ECO:0000256" key="1">
    <source>
        <dbReference type="ARBA" id="ARBA00000085"/>
    </source>
</evidence>
<comment type="catalytic activity">
    <reaction evidence="1">
        <text>ATP + protein L-histidine = ADP + protein N-phospho-L-histidine.</text>
        <dbReference type="EC" id="2.7.13.3"/>
    </reaction>
</comment>
<dbReference type="InterPro" id="IPR003594">
    <property type="entry name" value="HATPase_dom"/>
</dbReference>
<dbReference type="EMBL" id="SGXF01000008">
    <property type="protein sequence ID" value="RZS92699.1"/>
    <property type="molecule type" value="Genomic_DNA"/>
</dbReference>
<dbReference type="InterPro" id="IPR003838">
    <property type="entry name" value="ABC3_permease_C"/>
</dbReference>
<feature type="transmembrane region" description="Helical" evidence="12">
    <location>
        <begin position="426"/>
        <end position="445"/>
    </location>
</feature>
<feature type="transmembrane region" description="Helical" evidence="12">
    <location>
        <begin position="99"/>
        <end position="121"/>
    </location>
</feature>
<evidence type="ECO:0000256" key="10">
    <source>
        <dbReference type="ARBA" id="ARBA00023012"/>
    </source>
</evidence>
<gene>
    <name evidence="14" type="ORF">EV209_2996</name>
</gene>
<evidence type="ECO:0000256" key="5">
    <source>
        <dbReference type="ARBA" id="ARBA00022553"/>
    </source>
</evidence>
<evidence type="ECO:0000313" key="14">
    <source>
        <dbReference type="EMBL" id="RZS92699.1"/>
    </source>
</evidence>
<evidence type="ECO:0000256" key="9">
    <source>
        <dbReference type="ARBA" id="ARBA00022989"/>
    </source>
</evidence>
<dbReference type="Proteomes" id="UP000292927">
    <property type="component" value="Unassembled WGS sequence"/>
</dbReference>
<dbReference type="PANTHER" id="PTHR45436">
    <property type="entry name" value="SENSOR HISTIDINE KINASE YKOH"/>
    <property type="match status" value="1"/>
</dbReference>
<keyword evidence="8 14" id="KW-0418">Kinase</keyword>
<keyword evidence="6" id="KW-0808">Transferase</keyword>
<dbReference type="InterPro" id="IPR004358">
    <property type="entry name" value="Sig_transdc_His_kin-like_C"/>
</dbReference>
<keyword evidence="10" id="KW-0902">Two-component regulatory system</keyword>
<evidence type="ECO:0000256" key="2">
    <source>
        <dbReference type="ARBA" id="ARBA00004651"/>
    </source>
</evidence>
<feature type="transmembrane region" description="Helical" evidence="12">
    <location>
        <begin position="766"/>
        <end position="786"/>
    </location>
</feature>
<evidence type="ECO:0000256" key="6">
    <source>
        <dbReference type="ARBA" id="ARBA00022679"/>
    </source>
</evidence>
<feature type="transmembrane region" description="Helical" evidence="12">
    <location>
        <begin position="846"/>
        <end position="865"/>
    </location>
</feature>
<keyword evidence="9 12" id="KW-1133">Transmembrane helix</keyword>
<dbReference type="InterPro" id="IPR036890">
    <property type="entry name" value="HATPase_C_sf"/>
</dbReference>
<keyword evidence="4" id="KW-1003">Cell membrane</keyword>
<evidence type="ECO:0000256" key="8">
    <source>
        <dbReference type="ARBA" id="ARBA00022777"/>
    </source>
</evidence>
<evidence type="ECO:0000256" key="4">
    <source>
        <dbReference type="ARBA" id="ARBA00022475"/>
    </source>
</evidence>
<dbReference type="EC" id="2.7.13.3" evidence="3"/>
<dbReference type="PANTHER" id="PTHR45436:SF5">
    <property type="entry name" value="SENSOR HISTIDINE KINASE TRCS"/>
    <property type="match status" value="1"/>
</dbReference>
<evidence type="ECO:0000256" key="11">
    <source>
        <dbReference type="ARBA" id="ARBA00023136"/>
    </source>
</evidence>
<dbReference type="Pfam" id="PF02687">
    <property type="entry name" value="FtsX"/>
    <property type="match status" value="1"/>
</dbReference>
<dbReference type="InterPro" id="IPR005467">
    <property type="entry name" value="His_kinase_dom"/>
</dbReference>
<dbReference type="SMART" id="SM00387">
    <property type="entry name" value="HATPase_c"/>
    <property type="match status" value="1"/>
</dbReference>
<comment type="subcellular location">
    <subcellularLocation>
        <location evidence="2">Cell membrane</location>
        <topology evidence="2">Multi-pass membrane protein</topology>
    </subcellularLocation>
</comment>
<evidence type="ECO:0000256" key="12">
    <source>
        <dbReference type="SAM" id="Phobius"/>
    </source>
</evidence>
<protein>
    <recommendedName>
        <fullName evidence="3">histidine kinase</fullName>
        <ecNumber evidence="3">2.7.13.3</ecNumber>
    </recommendedName>
</protein>
<evidence type="ECO:0000259" key="13">
    <source>
        <dbReference type="PROSITE" id="PS50109"/>
    </source>
</evidence>
<name>A0A4V2F5G1_9FIRM</name>
<feature type="transmembrane region" description="Helical" evidence="12">
    <location>
        <begin position="20"/>
        <end position="40"/>
    </location>
</feature>
<evidence type="ECO:0000313" key="15">
    <source>
        <dbReference type="Proteomes" id="UP000292927"/>
    </source>
</evidence>
<dbReference type="SUPFAM" id="SSF55874">
    <property type="entry name" value="ATPase domain of HSP90 chaperone/DNA topoisomerase II/histidine kinase"/>
    <property type="match status" value="1"/>
</dbReference>
<proteinExistence type="predicted"/>
<dbReference type="GO" id="GO:0005886">
    <property type="term" value="C:plasma membrane"/>
    <property type="evidence" value="ECO:0007669"/>
    <property type="project" value="UniProtKB-SubCell"/>
</dbReference>
<dbReference type="GO" id="GO:0004673">
    <property type="term" value="F:protein histidine kinase activity"/>
    <property type="evidence" value="ECO:0007669"/>
    <property type="project" value="UniProtKB-EC"/>
</dbReference>
<dbReference type="PROSITE" id="PS50109">
    <property type="entry name" value="HIS_KIN"/>
    <property type="match status" value="1"/>
</dbReference>
<dbReference type="InterPro" id="IPR050428">
    <property type="entry name" value="TCS_sensor_his_kinase"/>
</dbReference>
<dbReference type="OrthoDB" id="9812886at2"/>
<dbReference type="AlphaFoldDB" id="A0A4V2F5G1"/>
<accession>A0A4V2F5G1</accession>